<feature type="region of interest" description="Disordered" evidence="6">
    <location>
        <begin position="96"/>
        <end position="138"/>
    </location>
</feature>
<dbReference type="EMBL" id="JAXCGZ010017849">
    <property type="protein sequence ID" value="KAK7067682.1"/>
    <property type="molecule type" value="Genomic_DNA"/>
</dbReference>
<dbReference type="Pfam" id="PF15630">
    <property type="entry name" value="CENP-S"/>
    <property type="match status" value="1"/>
</dbReference>
<dbReference type="GO" id="GO:0006281">
    <property type="term" value="P:DNA repair"/>
    <property type="evidence" value="ECO:0007669"/>
    <property type="project" value="UniProtKB-KW"/>
</dbReference>
<dbReference type="CDD" id="cd22919">
    <property type="entry name" value="HFD_CENP-S"/>
    <property type="match status" value="1"/>
</dbReference>
<evidence type="ECO:0000256" key="4">
    <source>
        <dbReference type="ARBA" id="ARBA00023125"/>
    </source>
</evidence>
<gene>
    <name evidence="7" type="primary">APITD1</name>
    <name evidence="7" type="ORF">SK128_015253</name>
</gene>
<keyword evidence="5" id="KW-0234">DNA repair</keyword>
<dbReference type="InterPro" id="IPR029003">
    <property type="entry name" value="CENP-S/Mhf1"/>
</dbReference>
<keyword evidence="8" id="KW-1185">Reference proteome</keyword>
<sequence length="138" mass="15594">MAKQTDVNEEEDWNHKQTLKAAVHYTVGRTCEEVGSELGVSFNKQVIAALSELTMKQITVYAKDLEAFAKHARRTTINADDVKLLVRRNPDLANHVKEMAKGIEKSKDKEKKKRARKRKISEAGPSKDDANTEDVQET</sequence>
<dbReference type="Gene3D" id="1.10.20.10">
    <property type="entry name" value="Histone, subunit A"/>
    <property type="match status" value="1"/>
</dbReference>
<feature type="compositionally biased region" description="Basic and acidic residues" evidence="6">
    <location>
        <begin position="96"/>
        <end position="109"/>
    </location>
</feature>
<accession>A0AAN8WMD5</accession>
<dbReference type="InterPro" id="IPR009072">
    <property type="entry name" value="Histone-fold"/>
</dbReference>
<dbReference type="GO" id="GO:0003682">
    <property type="term" value="F:chromatin binding"/>
    <property type="evidence" value="ECO:0007669"/>
    <property type="project" value="TreeGrafter"/>
</dbReference>
<evidence type="ECO:0000256" key="6">
    <source>
        <dbReference type="SAM" id="MobiDB-lite"/>
    </source>
</evidence>
<keyword evidence="3" id="KW-0227">DNA damage</keyword>
<protein>
    <recommendedName>
        <fullName evidence="2">Centromere protein S</fullName>
    </recommendedName>
</protein>
<evidence type="ECO:0000256" key="3">
    <source>
        <dbReference type="ARBA" id="ARBA00022763"/>
    </source>
</evidence>
<comment type="caution">
    <text evidence="7">The sequence shown here is derived from an EMBL/GenBank/DDBJ whole genome shotgun (WGS) entry which is preliminary data.</text>
</comment>
<evidence type="ECO:0000256" key="2">
    <source>
        <dbReference type="ARBA" id="ARBA00016400"/>
    </source>
</evidence>
<comment type="similarity">
    <text evidence="1">Belongs to the TAF9 family. CENP-S/MHF1 subfamily.</text>
</comment>
<dbReference type="GO" id="GO:0046982">
    <property type="term" value="F:protein heterodimerization activity"/>
    <property type="evidence" value="ECO:0007669"/>
    <property type="project" value="InterPro"/>
</dbReference>
<evidence type="ECO:0000256" key="5">
    <source>
        <dbReference type="ARBA" id="ARBA00023204"/>
    </source>
</evidence>
<dbReference type="PANTHER" id="PTHR22980">
    <property type="entry name" value="CORTISTATIN"/>
    <property type="match status" value="1"/>
</dbReference>
<dbReference type="GO" id="GO:0071821">
    <property type="term" value="C:FANCM-MHF complex"/>
    <property type="evidence" value="ECO:0007669"/>
    <property type="project" value="InterPro"/>
</dbReference>
<dbReference type="GO" id="GO:0003677">
    <property type="term" value="F:DNA binding"/>
    <property type="evidence" value="ECO:0007669"/>
    <property type="project" value="UniProtKB-KW"/>
</dbReference>
<dbReference type="Proteomes" id="UP001381693">
    <property type="component" value="Unassembled WGS sequence"/>
</dbReference>
<evidence type="ECO:0000313" key="7">
    <source>
        <dbReference type="EMBL" id="KAK7067682.1"/>
    </source>
</evidence>
<evidence type="ECO:0000313" key="8">
    <source>
        <dbReference type="Proteomes" id="UP001381693"/>
    </source>
</evidence>
<organism evidence="7 8">
    <name type="scientific">Halocaridina rubra</name>
    <name type="common">Hawaiian red shrimp</name>
    <dbReference type="NCBI Taxonomy" id="373956"/>
    <lineage>
        <taxon>Eukaryota</taxon>
        <taxon>Metazoa</taxon>
        <taxon>Ecdysozoa</taxon>
        <taxon>Arthropoda</taxon>
        <taxon>Crustacea</taxon>
        <taxon>Multicrustacea</taxon>
        <taxon>Malacostraca</taxon>
        <taxon>Eumalacostraca</taxon>
        <taxon>Eucarida</taxon>
        <taxon>Decapoda</taxon>
        <taxon>Pleocyemata</taxon>
        <taxon>Caridea</taxon>
        <taxon>Atyoidea</taxon>
        <taxon>Atyidae</taxon>
        <taxon>Halocaridina</taxon>
    </lineage>
</organism>
<dbReference type="GO" id="GO:0031297">
    <property type="term" value="P:replication fork processing"/>
    <property type="evidence" value="ECO:0007669"/>
    <property type="project" value="TreeGrafter"/>
</dbReference>
<evidence type="ECO:0000256" key="1">
    <source>
        <dbReference type="ARBA" id="ARBA00006612"/>
    </source>
</evidence>
<proteinExistence type="inferred from homology"/>
<name>A0AAN8WMD5_HALRR</name>
<reference evidence="7 8" key="1">
    <citation type="submission" date="2023-11" db="EMBL/GenBank/DDBJ databases">
        <title>Halocaridina rubra genome assembly.</title>
        <authorList>
            <person name="Smith C."/>
        </authorList>
    </citation>
    <scope>NUCLEOTIDE SEQUENCE [LARGE SCALE GENOMIC DNA]</scope>
    <source>
        <strain evidence="7">EP-1</strain>
        <tissue evidence="7">Whole</tissue>
    </source>
</reference>
<dbReference type="SUPFAM" id="SSF47113">
    <property type="entry name" value="Histone-fold"/>
    <property type="match status" value="1"/>
</dbReference>
<keyword evidence="4" id="KW-0238">DNA-binding</keyword>
<feature type="compositionally biased region" description="Basic residues" evidence="6">
    <location>
        <begin position="110"/>
        <end position="119"/>
    </location>
</feature>
<dbReference type="AlphaFoldDB" id="A0AAN8WMD5"/>
<dbReference type="GO" id="GO:0000712">
    <property type="term" value="P:resolution of meiotic recombination intermediates"/>
    <property type="evidence" value="ECO:0007669"/>
    <property type="project" value="TreeGrafter"/>
</dbReference>
<dbReference type="PANTHER" id="PTHR22980:SF0">
    <property type="entry name" value="CENTROMERE PROTEIN S"/>
    <property type="match status" value="1"/>
</dbReference>